<dbReference type="AlphaFoldDB" id="A0A251V3X4"/>
<reference evidence="2" key="1">
    <citation type="journal article" date="2017" name="Nature">
        <title>The sunflower genome provides insights into oil metabolism, flowering and Asterid evolution.</title>
        <authorList>
            <person name="Badouin H."/>
            <person name="Gouzy J."/>
            <person name="Grassa C.J."/>
            <person name="Murat F."/>
            <person name="Staton S.E."/>
            <person name="Cottret L."/>
            <person name="Lelandais-Briere C."/>
            <person name="Owens G.L."/>
            <person name="Carrere S."/>
            <person name="Mayjonade B."/>
            <person name="Legrand L."/>
            <person name="Gill N."/>
            <person name="Kane N.C."/>
            <person name="Bowers J.E."/>
            <person name="Hubner S."/>
            <person name="Bellec A."/>
            <person name="Berard A."/>
            <person name="Berges H."/>
            <person name="Blanchet N."/>
            <person name="Boniface M.C."/>
            <person name="Brunel D."/>
            <person name="Catrice O."/>
            <person name="Chaidir N."/>
            <person name="Claudel C."/>
            <person name="Donnadieu C."/>
            <person name="Faraut T."/>
            <person name="Fievet G."/>
            <person name="Helmstetter N."/>
            <person name="King M."/>
            <person name="Knapp S.J."/>
            <person name="Lai Z."/>
            <person name="Le Paslier M.C."/>
            <person name="Lippi Y."/>
            <person name="Lorenzon L."/>
            <person name="Mandel J.R."/>
            <person name="Marage G."/>
            <person name="Marchand G."/>
            <person name="Marquand E."/>
            <person name="Bret-Mestries E."/>
            <person name="Morien E."/>
            <person name="Nambeesan S."/>
            <person name="Nguyen T."/>
            <person name="Pegot-Espagnet P."/>
            <person name="Pouilly N."/>
            <person name="Raftis F."/>
            <person name="Sallet E."/>
            <person name="Schiex T."/>
            <person name="Thomas J."/>
            <person name="Vandecasteele C."/>
            <person name="Vares D."/>
            <person name="Vear F."/>
            <person name="Vautrin S."/>
            <person name="Crespi M."/>
            <person name="Mangin B."/>
            <person name="Burke J.M."/>
            <person name="Salse J."/>
            <person name="Munos S."/>
            <person name="Vincourt P."/>
            <person name="Rieseberg L.H."/>
            <person name="Langlade N.B."/>
        </authorList>
    </citation>
    <scope>NUCLEOTIDE SEQUENCE [LARGE SCALE GENOMIC DNA]</scope>
    <source>
        <strain evidence="2">cv. SF193</strain>
    </source>
</reference>
<evidence type="ECO:0000313" key="2">
    <source>
        <dbReference type="Proteomes" id="UP000215914"/>
    </source>
</evidence>
<sequence length="83" mass="9524">MLGSIYLKATGHCQSQLLDLVVHGSKPLPLSIRAALKSLIEQTRLFTPGENRFDYIICESSLWPWVQLSYERFYIHVKSNEVS</sequence>
<evidence type="ECO:0000313" key="1">
    <source>
        <dbReference type="EMBL" id="OTG29311.1"/>
    </source>
</evidence>
<dbReference type="Proteomes" id="UP000215914">
    <property type="component" value="Chromosome 4"/>
</dbReference>
<gene>
    <name evidence="1" type="ORF">HannXRQ_Chr04g0120841</name>
</gene>
<dbReference type="InParanoid" id="A0A251V3X4"/>
<keyword evidence="2" id="KW-1185">Reference proteome</keyword>
<protein>
    <submittedName>
        <fullName evidence="1">Uncharacterized protein</fullName>
    </submittedName>
</protein>
<accession>A0A251V3X4</accession>
<dbReference type="EMBL" id="CM007893">
    <property type="protein sequence ID" value="OTG29311.1"/>
    <property type="molecule type" value="Genomic_DNA"/>
</dbReference>
<name>A0A251V3X4_HELAN</name>
<proteinExistence type="predicted"/>
<organism evidence="1 2">
    <name type="scientific">Helianthus annuus</name>
    <name type="common">Common sunflower</name>
    <dbReference type="NCBI Taxonomy" id="4232"/>
    <lineage>
        <taxon>Eukaryota</taxon>
        <taxon>Viridiplantae</taxon>
        <taxon>Streptophyta</taxon>
        <taxon>Embryophyta</taxon>
        <taxon>Tracheophyta</taxon>
        <taxon>Spermatophyta</taxon>
        <taxon>Magnoliopsida</taxon>
        <taxon>eudicotyledons</taxon>
        <taxon>Gunneridae</taxon>
        <taxon>Pentapetalae</taxon>
        <taxon>asterids</taxon>
        <taxon>campanulids</taxon>
        <taxon>Asterales</taxon>
        <taxon>Asteraceae</taxon>
        <taxon>Asteroideae</taxon>
        <taxon>Heliantheae alliance</taxon>
        <taxon>Heliantheae</taxon>
        <taxon>Helianthus</taxon>
    </lineage>
</organism>